<dbReference type="WBParaSite" id="MCU_002159-RB">
    <property type="protein sequence ID" value="MCU_002159-RB"/>
    <property type="gene ID" value="MCU_002159"/>
</dbReference>
<evidence type="ECO:0000256" key="5">
    <source>
        <dbReference type="ARBA" id="ARBA00022741"/>
    </source>
</evidence>
<feature type="domain" description="Hexokinase N-terminal" evidence="13">
    <location>
        <begin position="1"/>
        <end position="154"/>
    </location>
</feature>
<dbReference type="Pfam" id="PF00349">
    <property type="entry name" value="Hexokinase_1"/>
    <property type="match status" value="1"/>
</dbReference>
<evidence type="ECO:0000313" key="15">
    <source>
        <dbReference type="EMBL" id="VDD80549.1"/>
    </source>
</evidence>
<comment type="catalytic activity">
    <reaction evidence="10">
        <text>D-fructose + ATP = D-fructose 6-phosphate + ADP + H(+)</text>
        <dbReference type="Rhea" id="RHEA:16125"/>
        <dbReference type="ChEBI" id="CHEBI:15378"/>
        <dbReference type="ChEBI" id="CHEBI:30616"/>
        <dbReference type="ChEBI" id="CHEBI:37721"/>
        <dbReference type="ChEBI" id="CHEBI:61527"/>
        <dbReference type="ChEBI" id="CHEBI:456216"/>
        <dbReference type="EC" id="2.7.1.1"/>
    </reaction>
    <physiologicalReaction direction="left-to-right" evidence="10">
        <dbReference type="Rhea" id="RHEA:16126"/>
    </physiologicalReaction>
</comment>
<evidence type="ECO:0000256" key="7">
    <source>
        <dbReference type="ARBA" id="ARBA00022840"/>
    </source>
</evidence>
<feature type="domain" description="Hexokinase C-terminal" evidence="14">
    <location>
        <begin position="163"/>
        <end position="396"/>
    </location>
</feature>
<evidence type="ECO:0000256" key="11">
    <source>
        <dbReference type="ARBA" id="ARBA00048160"/>
    </source>
</evidence>
<evidence type="ECO:0000256" key="8">
    <source>
        <dbReference type="ARBA" id="ARBA00023152"/>
    </source>
</evidence>
<evidence type="ECO:0000256" key="1">
    <source>
        <dbReference type="ARBA" id="ARBA00004888"/>
    </source>
</evidence>
<dbReference type="EC" id="2.7.1.-" evidence="12"/>
<comment type="pathway">
    <text evidence="1">Carbohydrate degradation; glycolysis; D-glyceraldehyde 3-phosphate and glycerone phosphate from D-glucose: step 1/4.</text>
</comment>
<evidence type="ECO:0000256" key="9">
    <source>
        <dbReference type="ARBA" id="ARBA00044613"/>
    </source>
</evidence>
<dbReference type="Gene3D" id="3.30.420.40">
    <property type="match status" value="1"/>
</dbReference>
<accession>A0A0R3UGZ6</accession>
<dbReference type="GO" id="GO:0008865">
    <property type="term" value="F:fructokinase activity"/>
    <property type="evidence" value="ECO:0007669"/>
    <property type="project" value="TreeGrafter"/>
</dbReference>
<evidence type="ECO:0000259" key="14">
    <source>
        <dbReference type="Pfam" id="PF03727"/>
    </source>
</evidence>
<reference evidence="15 16" key="1">
    <citation type="submission" date="2018-10" db="EMBL/GenBank/DDBJ databases">
        <authorList>
            <consortium name="Pathogen Informatics"/>
        </authorList>
    </citation>
    <scope>NUCLEOTIDE SEQUENCE [LARGE SCALE GENOMIC DNA]</scope>
</reference>
<dbReference type="OrthoDB" id="419537at2759"/>
<evidence type="ECO:0000256" key="12">
    <source>
        <dbReference type="RuleBase" id="RU362007"/>
    </source>
</evidence>
<comment type="catalytic activity">
    <reaction evidence="11">
        <text>D-glucose + ATP = D-glucose 6-phosphate + ADP + H(+)</text>
        <dbReference type="Rhea" id="RHEA:17825"/>
        <dbReference type="ChEBI" id="CHEBI:4167"/>
        <dbReference type="ChEBI" id="CHEBI:15378"/>
        <dbReference type="ChEBI" id="CHEBI:30616"/>
        <dbReference type="ChEBI" id="CHEBI:61548"/>
        <dbReference type="ChEBI" id="CHEBI:456216"/>
        <dbReference type="EC" id="2.7.1.1"/>
    </reaction>
    <physiologicalReaction direction="left-to-right" evidence="11">
        <dbReference type="Rhea" id="RHEA:17826"/>
    </physiologicalReaction>
</comment>
<dbReference type="Gene3D" id="3.40.367.20">
    <property type="match status" value="1"/>
</dbReference>
<keyword evidence="8 12" id="KW-0324">Glycolysis</keyword>
<gene>
    <name evidence="15" type="ORF">MCOS_LOCUS6552</name>
</gene>
<sequence>MLNTHISKTPKGFETGRYLSIDFLGTTHKLAIVTFVPGEHYPVVDEVTFHFPQKFLKCSLQEFLEYLAKTVEDFLTSRGLEDQIIHACLSLPFPLLNSSLKAGELIKCTKNFNFRQSSRVELVSAFQKVLDKKKVRVRCDALVNDCTAVLEACAVGDAECAASFILDAGVNASYLERISNIRRDDRFDEDARSVILNMELAGFGDGGCLRRFLTEFDKRVDRVSNAPGIHTFEKLVSGEHMAELVRQVLKLLTSRGQLFGGVWPASLRDNNSFPARFLCEIDRDPPHLFYSTEFVLREDLHVHNLTADDLHIVRYVCSAVTYRSACLSAAAAVTILKRLSRLRVTMGVDGYMFRQHPTFCKQMVAVMSTLMPKHMAFRLKLLEHGYSAGGAAILALYKDEGNRAPF</sequence>
<dbReference type="STRING" id="53468.A0A0R3UGZ6"/>
<dbReference type="GO" id="GO:0005524">
    <property type="term" value="F:ATP binding"/>
    <property type="evidence" value="ECO:0007669"/>
    <property type="project" value="UniProtKB-UniRule"/>
</dbReference>
<dbReference type="AlphaFoldDB" id="A0A0R3UGZ6"/>
<keyword evidence="7 12" id="KW-0067">ATP-binding</keyword>
<name>A0A0R3UGZ6_MESCO</name>
<keyword evidence="16" id="KW-1185">Reference proteome</keyword>
<comment type="catalytic activity">
    <reaction evidence="9">
        <text>a D-hexose + ATP = a D-hexose 6-phosphate + ADP + H(+)</text>
        <dbReference type="Rhea" id="RHEA:22740"/>
        <dbReference type="ChEBI" id="CHEBI:4194"/>
        <dbReference type="ChEBI" id="CHEBI:15378"/>
        <dbReference type="ChEBI" id="CHEBI:30616"/>
        <dbReference type="ChEBI" id="CHEBI:229467"/>
        <dbReference type="ChEBI" id="CHEBI:456216"/>
        <dbReference type="EC" id="2.7.1.1"/>
    </reaction>
    <physiologicalReaction direction="left-to-right" evidence="9">
        <dbReference type="Rhea" id="RHEA:22741"/>
    </physiologicalReaction>
</comment>
<keyword evidence="6 12" id="KW-0418">Kinase</keyword>
<dbReference type="GO" id="GO:0006096">
    <property type="term" value="P:glycolytic process"/>
    <property type="evidence" value="ECO:0007669"/>
    <property type="project" value="UniProtKB-UniPathway"/>
</dbReference>
<dbReference type="InterPro" id="IPR022673">
    <property type="entry name" value="Hexokinase_C"/>
</dbReference>
<reference evidence="17" key="2">
    <citation type="submission" date="2019-11" db="UniProtKB">
        <authorList>
            <consortium name="WormBaseParasite"/>
        </authorList>
    </citation>
    <scope>IDENTIFICATION</scope>
</reference>
<dbReference type="InterPro" id="IPR022672">
    <property type="entry name" value="Hexokinase_N"/>
</dbReference>
<evidence type="ECO:0000259" key="13">
    <source>
        <dbReference type="Pfam" id="PF00349"/>
    </source>
</evidence>
<dbReference type="PRINTS" id="PR00475">
    <property type="entry name" value="HEXOKINASE"/>
</dbReference>
<dbReference type="SUPFAM" id="SSF53067">
    <property type="entry name" value="Actin-like ATPase domain"/>
    <property type="match status" value="2"/>
</dbReference>
<dbReference type="InterPro" id="IPR001312">
    <property type="entry name" value="Hexokinase"/>
</dbReference>
<proteinExistence type="inferred from homology"/>
<dbReference type="GO" id="GO:0005829">
    <property type="term" value="C:cytosol"/>
    <property type="evidence" value="ECO:0007669"/>
    <property type="project" value="TreeGrafter"/>
</dbReference>
<keyword evidence="4 12" id="KW-0808">Transferase</keyword>
<dbReference type="PROSITE" id="PS51748">
    <property type="entry name" value="HEXOKINASE_2"/>
    <property type="match status" value="1"/>
</dbReference>
<evidence type="ECO:0000256" key="6">
    <source>
        <dbReference type="ARBA" id="ARBA00022777"/>
    </source>
</evidence>
<evidence type="ECO:0000256" key="3">
    <source>
        <dbReference type="ARBA" id="ARBA00009225"/>
    </source>
</evidence>
<dbReference type="EMBL" id="UXSR01005271">
    <property type="protein sequence ID" value="VDD80549.1"/>
    <property type="molecule type" value="Genomic_DNA"/>
</dbReference>
<protein>
    <recommendedName>
        <fullName evidence="12">Phosphotransferase</fullName>
        <ecNumber evidence="12">2.7.1.-</ecNumber>
    </recommendedName>
</protein>
<dbReference type="GO" id="GO:0006006">
    <property type="term" value="P:glucose metabolic process"/>
    <property type="evidence" value="ECO:0007669"/>
    <property type="project" value="TreeGrafter"/>
</dbReference>
<dbReference type="PANTHER" id="PTHR19443:SF16">
    <property type="entry name" value="HEXOKINASE TYPE 1-RELATED"/>
    <property type="match status" value="1"/>
</dbReference>
<dbReference type="Pfam" id="PF03727">
    <property type="entry name" value="Hexokinase_2"/>
    <property type="match status" value="1"/>
</dbReference>
<evidence type="ECO:0000256" key="2">
    <source>
        <dbReference type="ARBA" id="ARBA00005028"/>
    </source>
</evidence>
<dbReference type="GO" id="GO:0005739">
    <property type="term" value="C:mitochondrion"/>
    <property type="evidence" value="ECO:0007669"/>
    <property type="project" value="TreeGrafter"/>
</dbReference>
<dbReference type="GO" id="GO:0005536">
    <property type="term" value="F:D-glucose binding"/>
    <property type="evidence" value="ECO:0007669"/>
    <property type="project" value="InterPro"/>
</dbReference>
<dbReference type="UniPathway" id="UPA00242"/>
<evidence type="ECO:0000313" key="16">
    <source>
        <dbReference type="Proteomes" id="UP000267029"/>
    </source>
</evidence>
<evidence type="ECO:0000256" key="10">
    <source>
        <dbReference type="ARBA" id="ARBA00047905"/>
    </source>
</evidence>
<organism evidence="15 16">
    <name type="scientific">Mesocestoides corti</name>
    <name type="common">Flatworm</name>
    <dbReference type="NCBI Taxonomy" id="53468"/>
    <lineage>
        <taxon>Eukaryota</taxon>
        <taxon>Metazoa</taxon>
        <taxon>Spiralia</taxon>
        <taxon>Lophotrochozoa</taxon>
        <taxon>Platyhelminthes</taxon>
        <taxon>Cestoda</taxon>
        <taxon>Eucestoda</taxon>
        <taxon>Cyclophyllidea</taxon>
        <taxon>Mesocestoididae</taxon>
        <taxon>Mesocestoides</taxon>
    </lineage>
</organism>
<evidence type="ECO:0000313" key="17">
    <source>
        <dbReference type="WBParaSite" id="MCU_002159-RB"/>
    </source>
</evidence>
<dbReference type="GO" id="GO:0001678">
    <property type="term" value="P:intracellular glucose homeostasis"/>
    <property type="evidence" value="ECO:0007669"/>
    <property type="project" value="InterPro"/>
</dbReference>
<evidence type="ECO:0000256" key="4">
    <source>
        <dbReference type="ARBA" id="ARBA00022679"/>
    </source>
</evidence>
<keyword evidence="5 12" id="KW-0547">Nucleotide-binding</keyword>
<dbReference type="PANTHER" id="PTHR19443">
    <property type="entry name" value="HEXOKINASE"/>
    <property type="match status" value="1"/>
</dbReference>
<dbReference type="InterPro" id="IPR043129">
    <property type="entry name" value="ATPase_NBD"/>
</dbReference>
<comment type="similarity">
    <text evidence="3 12">Belongs to the hexokinase family.</text>
</comment>
<dbReference type="Proteomes" id="UP000267029">
    <property type="component" value="Unassembled WGS sequence"/>
</dbReference>
<dbReference type="GO" id="GO:0004340">
    <property type="term" value="F:glucokinase activity"/>
    <property type="evidence" value="ECO:0007669"/>
    <property type="project" value="TreeGrafter"/>
</dbReference>
<comment type="pathway">
    <text evidence="2">Carbohydrate metabolism; hexose metabolism.</text>
</comment>
<dbReference type="UniPathway" id="UPA00109">
    <property type="reaction ID" value="UER00180"/>
</dbReference>